<dbReference type="GO" id="GO:0016787">
    <property type="term" value="F:hydrolase activity"/>
    <property type="evidence" value="ECO:0007669"/>
    <property type="project" value="UniProtKB-KW"/>
</dbReference>
<dbReference type="Gene3D" id="3.90.850.10">
    <property type="entry name" value="Fumarylacetoacetase-like, C-terminal domain"/>
    <property type="match status" value="1"/>
</dbReference>
<dbReference type="AlphaFoldDB" id="A0A838L3G6"/>
<accession>A0A838L3G6</accession>
<dbReference type="EMBL" id="JACEIB010000003">
    <property type="protein sequence ID" value="MBA2933470.1"/>
    <property type="molecule type" value="Genomic_DNA"/>
</dbReference>
<dbReference type="GO" id="GO:0016853">
    <property type="term" value="F:isomerase activity"/>
    <property type="evidence" value="ECO:0007669"/>
    <property type="project" value="UniProtKB-ARBA"/>
</dbReference>
<dbReference type="Proteomes" id="UP000570166">
    <property type="component" value="Unassembled WGS sequence"/>
</dbReference>
<dbReference type="GO" id="GO:0019752">
    <property type="term" value="P:carboxylic acid metabolic process"/>
    <property type="evidence" value="ECO:0007669"/>
    <property type="project" value="UniProtKB-ARBA"/>
</dbReference>
<evidence type="ECO:0000256" key="2">
    <source>
        <dbReference type="ARBA" id="ARBA00022723"/>
    </source>
</evidence>
<comment type="similarity">
    <text evidence="1">Belongs to the FAH family.</text>
</comment>
<organism evidence="4 5">
    <name type="scientific">Sphingomonas chungangi</name>
    <dbReference type="NCBI Taxonomy" id="2683589"/>
    <lineage>
        <taxon>Bacteria</taxon>
        <taxon>Pseudomonadati</taxon>
        <taxon>Pseudomonadota</taxon>
        <taxon>Alphaproteobacteria</taxon>
        <taxon>Sphingomonadales</taxon>
        <taxon>Sphingomonadaceae</taxon>
        <taxon>Sphingomonas</taxon>
    </lineage>
</organism>
<dbReference type="PANTHER" id="PTHR42796:SF4">
    <property type="entry name" value="FUMARYLACETOACETATE HYDROLASE DOMAIN-CONTAINING PROTEIN 2A"/>
    <property type="match status" value="1"/>
</dbReference>
<keyword evidence="2" id="KW-0479">Metal-binding</keyword>
<feature type="domain" description="Fumarylacetoacetase-like C-terminal" evidence="3">
    <location>
        <begin position="78"/>
        <end position="284"/>
    </location>
</feature>
<dbReference type="RefSeq" id="WP_160363299.1">
    <property type="nucleotide sequence ID" value="NZ_JACEIB010000003.1"/>
</dbReference>
<dbReference type="GO" id="GO:0046872">
    <property type="term" value="F:metal ion binding"/>
    <property type="evidence" value="ECO:0007669"/>
    <property type="project" value="UniProtKB-KW"/>
</dbReference>
<gene>
    <name evidence="4" type="ORF">HZF05_05105</name>
</gene>
<dbReference type="Pfam" id="PF01557">
    <property type="entry name" value="FAA_hydrolase"/>
    <property type="match status" value="1"/>
</dbReference>
<dbReference type="InterPro" id="IPR036663">
    <property type="entry name" value="Fumarylacetoacetase_C_sf"/>
</dbReference>
<dbReference type="InterPro" id="IPR051121">
    <property type="entry name" value="FAH"/>
</dbReference>
<protein>
    <submittedName>
        <fullName evidence="4">Fumarylacetoacetate hydrolase family protein</fullName>
    </submittedName>
</protein>
<dbReference type="FunFam" id="3.90.850.10:FF:000002">
    <property type="entry name" value="2-hydroxyhepta-2,4-diene-1,7-dioate isomerase"/>
    <property type="match status" value="1"/>
</dbReference>
<evidence type="ECO:0000313" key="4">
    <source>
        <dbReference type="EMBL" id="MBA2933470.1"/>
    </source>
</evidence>
<dbReference type="InterPro" id="IPR011234">
    <property type="entry name" value="Fumarylacetoacetase-like_C"/>
</dbReference>
<evidence type="ECO:0000313" key="5">
    <source>
        <dbReference type="Proteomes" id="UP000570166"/>
    </source>
</evidence>
<proteinExistence type="inferred from homology"/>
<name>A0A838L3G6_9SPHN</name>
<dbReference type="SUPFAM" id="SSF56529">
    <property type="entry name" value="FAH"/>
    <property type="match status" value="1"/>
</dbReference>
<comment type="caution">
    <text evidence="4">The sequence shown here is derived from an EMBL/GenBank/DDBJ whole genome shotgun (WGS) entry which is preliminary data.</text>
</comment>
<evidence type="ECO:0000256" key="1">
    <source>
        <dbReference type="ARBA" id="ARBA00010211"/>
    </source>
</evidence>
<keyword evidence="5" id="KW-1185">Reference proteome</keyword>
<reference evidence="4 5" key="1">
    <citation type="submission" date="2020-07" db="EMBL/GenBank/DDBJ databases">
        <authorList>
            <person name="Sun Q."/>
        </authorList>
    </citation>
    <scope>NUCLEOTIDE SEQUENCE [LARGE SCALE GENOMIC DNA]</scope>
    <source>
        <strain evidence="4 5">CGMCC 1.13654</strain>
    </source>
</reference>
<evidence type="ECO:0000259" key="3">
    <source>
        <dbReference type="Pfam" id="PF01557"/>
    </source>
</evidence>
<sequence length="299" mass="32046">MRFRTLSKNTRLGIAIVDQGGAMRALFDGDDNFPGTLADCLAAGQDALSHASRTLREAPIIEDESAVQLLPPIPRPGKIICVGLNYLDHSQEAGIRAAPEFPNIFARFANSLVAHDQPILLPRVSDKLDFEGELVAVVGRPGRYIEPARALDHVAGYSIFNDGSVRDYQLRTAQWVLGKTFDRTGGFGPDFVSWDELPDGAKGLRLETRLNGAVMQQASTGDMIFDVATLVSICSEAMLLEPGDIIVTGTPAGIGHARKPPVYMTAGDICEVSIEQLGTLRNPIATDAARAAPDSHDAG</sequence>
<dbReference type="PANTHER" id="PTHR42796">
    <property type="entry name" value="FUMARYLACETOACETATE HYDROLASE DOMAIN-CONTAINING PROTEIN 2A-RELATED"/>
    <property type="match status" value="1"/>
</dbReference>
<keyword evidence="4" id="KW-0378">Hydrolase</keyword>